<dbReference type="STRING" id="400727.A0A2T7P427"/>
<feature type="compositionally biased region" description="Basic and acidic residues" evidence="7">
    <location>
        <begin position="1"/>
        <end position="42"/>
    </location>
</feature>
<dbReference type="SUPFAM" id="SSF48371">
    <property type="entry name" value="ARM repeat"/>
    <property type="match status" value="1"/>
</dbReference>
<dbReference type="GO" id="GO:0005737">
    <property type="term" value="C:cytoplasm"/>
    <property type="evidence" value="ECO:0007669"/>
    <property type="project" value="InterPro"/>
</dbReference>
<feature type="repeat" description="ARM" evidence="6">
    <location>
        <begin position="282"/>
        <end position="324"/>
    </location>
</feature>
<dbReference type="InterPro" id="IPR024931">
    <property type="entry name" value="Importin_alpha"/>
</dbReference>
<evidence type="ECO:0000313" key="10">
    <source>
        <dbReference type="Proteomes" id="UP000245119"/>
    </source>
</evidence>
<dbReference type="InterPro" id="IPR032413">
    <property type="entry name" value="Arm_3"/>
</dbReference>
<comment type="caution">
    <text evidence="9">The sequence shown here is derived from an EMBL/GenBank/DDBJ whole genome shotgun (WGS) entry which is preliminary data.</text>
</comment>
<gene>
    <name evidence="9" type="ORF">C0Q70_10745</name>
</gene>
<dbReference type="Gene3D" id="1.25.10.10">
    <property type="entry name" value="Leucine-rich Repeat Variant"/>
    <property type="match status" value="1"/>
</dbReference>
<dbReference type="AlphaFoldDB" id="A0A2T7P427"/>
<dbReference type="GO" id="GO:0061608">
    <property type="term" value="F:nuclear import signal receptor activity"/>
    <property type="evidence" value="ECO:0007669"/>
    <property type="project" value="InterPro"/>
</dbReference>
<keyword evidence="2 5" id="KW-0813">Transport</keyword>
<dbReference type="InterPro" id="IPR036975">
    <property type="entry name" value="Importin-a_IBB_sf"/>
</dbReference>
<dbReference type="Gene3D" id="1.20.5.690">
    <property type="entry name" value="Importin-alpha, importin-beta-binding domain"/>
    <property type="match status" value="1"/>
</dbReference>
<dbReference type="InterPro" id="IPR000225">
    <property type="entry name" value="Armadillo"/>
</dbReference>
<dbReference type="EMBL" id="PZQS01000006">
    <property type="protein sequence ID" value="PVD28160.1"/>
    <property type="molecule type" value="Genomic_DNA"/>
</dbReference>
<evidence type="ECO:0000259" key="8">
    <source>
        <dbReference type="PROSITE" id="PS51214"/>
    </source>
</evidence>
<feature type="repeat" description="ARM" evidence="6">
    <location>
        <begin position="112"/>
        <end position="155"/>
    </location>
</feature>
<dbReference type="GO" id="GO:0005634">
    <property type="term" value="C:nucleus"/>
    <property type="evidence" value="ECO:0007669"/>
    <property type="project" value="UniProtKB-ARBA"/>
</dbReference>
<sequence>MPLQDDRIKNYKNKGRDADEMRRRRNETSVELRKAKKEENLLKRRNVGGTVSDSDDPTSPLKEVGNKLMPIEEIVSGIQGHDPVKQHAATQACRKMLSRECNPPINNVIKTGVVPRMVTFLDQEDRPDLQFEAAWALTNIASGTSDQTKMVVNAGAVPAFIRLLSSTNMAVCEQAVWALGNIAGDGPQLRDLVTNAGIVEPLLRLVDNNVPAGFLRNVTWAISNLCRNKDPPPKFEVVCVCLPALHMLLHHTDREVLADACWAISYLTDGPNDKIQKVIDAGVIPRLVELLGSSEPAVLTPALRAIGNIVTGDDKQTQAVLDAGALRAFPALLSHSKGNLQKEAAWMLSNVTAGSREQIQAVVDMGLVPHLIELMRTGEFKTQKEAAWAITNLTSGGSVIQVSHCLENGCLEPLCNLLSAKDTKVILVILDALNNILGMAEHIGQLEQVCLMLEEIGAVDRIEQLQGHENESVYRSSLNLIDKYFSSEEEDSSIAATAGDGQYQFGTQESVPAQGFNF</sequence>
<evidence type="ECO:0000256" key="5">
    <source>
        <dbReference type="PIRNR" id="PIRNR005673"/>
    </source>
</evidence>
<dbReference type="InterPro" id="IPR002652">
    <property type="entry name" value="Importin-a_IBB"/>
</dbReference>
<keyword evidence="4 5" id="KW-0653">Protein transport</keyword>
<accession>A0A2T7P427</accession>
<evidence type="ECO:0000256" key="7">
    <source>
        <dbReference type="SAM" id="MobiDB-lite"/>
    </source>
</evidence>
<dbReference type="Proteomes" id="UP000245119">
    <property type="component" value="Linkage Group LG6"/>
</dbReference>
<feature type="domain" description="IBB" evidence="8">
    <location>
        <begin position="1"/>
        <end position="54"/>
    </location>
</feature>
<dbReference type="PIRSF" id="PIRSF005673">
    <property type="entry name" value="Importin_alpha"/>
    <property type="match status" value="1"/>
</dbReference>
<dbReference type="Pfam" id="PF01749">
    <property type="entry name" value="IBB"/>
    <property type="match status" value="1"/>
</dbReference>
<dbReference type="PROSITE" id="PS50176">
    <property type="entry name" value="ARM_REPEAT"/>
    <property type="match status" value="4"/>
</dbReference>
<feature type="repeat" description="ARM" evidence="6">
    <location>
        <begin position="366"/>
        <end position="394"/>
    </location>
</feature>
<keyword evidence="10" id="KW-1185">Reference proteome</keyword>
<evidence type="ECO:0000256" key="1">
    <source>
        <dbReference type="ARBA" id="ARBA00010394"/>
    </source>
</evidence>
<evidence type="ECO:0000256" key="2">
    <source>
        <dbReference type="ARBA" id="ARBA00022448"/>
    </source>
</evidence>
<dbReference type="OrthoDB" id="29145at2759"/>
<proteinExistence type="inferred from homology"/>
<reference evidence="9 10" key="1">
    <citation type="submission" date="2018-04" db="EMBL/GenBank/DDBJ databases">
        <title>The genome of golden apple snail Pomacea canaliculata provides insight into stress tolerance and invasive adaptation.</title>
        <authorList>
            <person name="Liu C."/>
            <person name="Liu B."/>
            <person name="Ren Y."/>
            <person name="Zhang Y."/>
            <person name="Wang H."/>
            <person name="Li S."/>
            <person name="Jiang F."/>
            <person name="Yin L."/>
            <person name="Zhang G."/>
            <person name="Qian W."/>
            <person name="Fan W."/>
        </authorList>
    </citation>
    <scope>NUCLEOTIDE SEQUENCE [LARGE SCALE GENOMIC DNA]</scope>
    <source>
        <strain evidence="9">SZHN2017</strain>
        <tissue evidence="9">Muscle</tissue>
    </source>
</reference>
<dbReference type="Pfam" id="PF16186">
    <property type="entry name" value="Arm_3"/>
    <property type="match status" value="1"/>
</dbReference>
<name>A0A2T7P427_POMCA</name>
<evidence type="ECO:0000256" key="4">
    <source>
        <dbReference type="ARBA" id="ARBA00022927"/>
    </source>
</evidence>
<feature type="region of interest" description="Disordered" evidence="7">
    <location>
        <begin position="1"/>
        <end position="61"/>
    </location>
</feature>
<dbReference type="OMA" id="EDVNPEC"/>
<dbReference type="InterPro" id="IPR011989">
    <property type="entry name" value="ARM-like"/>
</dbReference>
<dbReference type="PANTHER" id="PTHR23316">
    <property type="entry name" value="IMPORTIN ALPHA"/>
    <property type="match status" value="1"/>
</dbReference>
<dbReference type="SMART" id="SM00185">
    <property type="entry name" value="ARM"/>
    <property type="match status" value="8"/>
</dbReference>
<dbReference type="PROSITE" id="PS51214">
    <property type="entry name" value="IBB"/>
    <property type="match status" value="1"/>
</dbReference>
<evidence type="ECO:0000313" key="9">
    <source>
        <dbReference type="EMBL" id="PVD28160.1"/>
    </source>
</evidence>
<dbReference type="Pfam" id="PF00514">
    <property type="entry name" value="Arm"/>
    <property type="match status" value="8"/>
</dbReference>
<keyword evidence="3" id="KW-0677">Repeat</keyword>
<dbReference type="InterPro" id="IPR016024">
    <property type="entry name" value="ARM-type_fold"/>
</dbReference>
<organism evidence="9 10">
    <name type="scientific">Pomacea canaliculata</name>
    <name type="common">Golden apple snail</name>
    <dbReference type="NCBI Taxonomy" id="400727"/>
    <lineage>
        <taxon>Eukaryota</taxon>
        <taxon>Metazoa</taxon>
        <taxon>Spiralia</taxon>
        <taxon>Lophotrochozoa</taxon>
        <taxon>Mollusca</taxon>
        <taxon>Gastropoda</taxon>
        <taxon>Caenogastropoda</taxon>
        <taxon>Architaenioglossa</taxon>
        <taxon>Ampullarioidea</taxon>
        <taxon>Ampullariidae</taxon>
        <taxon>Pomacea</taxon>
    </lineage>
</organism>
<comment type="similarity">
    <text evidence="1 5">Belongs to the importin alpha family.</text>
</comment>
<protein>
    <recommendedName>
        <fullName evidence="5">Importin subunit alpha</fullName>
    </recommendedName>
</protein>
<evidence type="ECO:0000256" key="3">
    <source>
        <dbReference type="ARBA" id="ARBA00022737"/>
    </source>
</evidence>
<dbReference type="FunFam" id="1.25.10.10:FF:000009">
    <property type="entry name" value="Importin subunit alpha"/>
    <property type="match status" value="1"/>
</dbReference>
<feature type="repeat" description="ARM" evidence="6">
    <location>
        <begin position="155"/>
        <end position="197"/>
    </location>
</feature>
<evidence type="ECO:0000256" key="6">
    <source>
        <dbReference type="PROSITE-ProRule" id="PRU00259"/>
    </source>
</evidence>
<dbReference type="GO" id="GO:0006606">
    <property type="term" value="P:protein import into nucleus"/>
    <property type="evidence" value="ECO:0007669"/>
    <property type="project" value="InterPro"/>
</dbReference>